<reference evidence="2 3" key="1">
    <citation type="journal article" date="2016" name="Mol. Biol. Evol.">
        <title>Comparative Genomics of Early-Diverging Mushroom-Forming Fungi Provides Insights into the Origins of Lignocellulose Decay Capabilities.</title>
        <authorList>
            <person name="Nagy L.G."/>
            <person name="Riley R."/>
            <person name="Tritt A."/>
            <person name="Adam C."/>
            <person name="Daum C."/>
            <person name="Floudas D."/>
            <person name="Sun H."/>
            <person name="Yadav J.S."/>
            <person name="Pangilinan J."/>
            <person name="Larsson K.H."/>
            <person name="Matsuura K."/>
            <person name="Barry K."/>
            <person name="Labutti K."/>
            <person name="Kuo R."/>
            <person name="Ohm R.A."/>
            <person name="Bhattacharya S.S."/>
            <person name="Shirouzu T."/>
            <person name="Yoshinaga Y."/>
            <person name="Martin F.M."/>
            <person name="Grigoriev I.V."/>
            <person name="Hibbett D.S."/>
        </authorList>
    </citation>
    <scope>NUCLEOTIDE SEQUENCE [LARGE SCALE GENOMIC DNA]</scope>
    <source>
        <strain evidence="2 3">CBS 109695</strain>
    </source>
</reference>
<name>A0A166MRE6_9AGAM</name>
<feature type="compositionally biased region" description="Polar residues" evidence="1">
    <location>
        <begin position="28"/>
        <end position="46"/>
    </location>
</feature>
<gene>
    <name evidence="2" type="ORF">FIBSPDRAFT_929993</name>
</gene>
<dbReference type="Proteomes" id="UP000076532">
    <property type="component" value="Unassembled WGS sequence"/>
</dbReference>
<protein>
    <submittedName>
        <fullName evidence="2">Uncharacterized protein</fullName>
    </submittedName>
</protein>
<feature type="compositionally biased region" description="Basic and acidic residues" evidence="1">
    <location>
        <begin position="47"/>
        <end position="58"/>
    </location>
</feature>
<sequence>MSRSPPPPPSSSPAQPSRWASARGVMRRSSTVLSFQNIVRSASPSPSEREGRKSRDRSGSISNTADGDSASVKAPSRPASLRHVDTTSQLLSGDYVTPGPIAESPMREAAATGPTENAFAKGKSPLAAVVTASADTSVVSSPVISEAPALVDEPEQVPESGYNNAGDAASVKSPSRPASLRHVDTTSQLLSGDYVSPTPIADSPMREATSIRAASPSPSEREGRKSRDRLRDPDEETGEMPAPSPNLARNDVPSPTSNLKSTGLNQSGVSFIGINIPEMQRAIIGWFPQTVVFHRPFSTDSISGTLTEYRKCLPLNVSACLDAIHFKADRRTLTETVPCMCFLQEEDIMNPEIQNKLEGLVEESEEFSRMACYAAVFIITLDLAFFIWDRNPSEQCFSQALRIYEEATSNHQAVMTAIKKACGLQQDSEDEKKVFLVRIKEIVLAHRLSASYRAGTGTS</sequence>
<feature type="compositionally biased region" description="Pro residues" evidence="1">
    <location>
        <begin position="1"/>
        <end position="11"/>
    </location>
</feature>
<feature type="compositionally biased region" description="Basic and acidic residues" evidence="1">
    <location>
        <begin position="219"/>
        <end position="232"/>
    </location>
</feature>
<feature type="region of interest" description="Disordered" evidence="1">
    <location>
        <begin position="1"/>
        <end position="117"/>
    </location>
</feature>
<evidence type="ECO:0000313" key="3">
    <source>
        <dbReference type="Proteomes" id="UP000076532"/>
    </source>
</evidence>
<dbReference type="EMBL" id="KV417527">
    <property type="protein sequence ID" value="KZP24236.1"/>
    <property type="molecule type" value="Genomic_DNA"/>
</dbReference>
<proteinExistence type="predicted"/>
<evidence type="ECO:0000256" key="1">
    <source>
        <dbReference type="SAM" id="MobiDB-lite"/>
    </source>
</evidence>
<keyword evidence="3" id="KW-1185">Reference proteome</keyword>
<organism evidence="2 3">
    <name type="scientific">Athelia psychrophila</name>
    <dbReference type="NCBI Taxonomy" id="1759441"/>
    <lineage>
        <taxon>Eukaryota</taxon>
        <taxon>Fungi</taxon>
        <taxon>Dikarya</taxon>
        <taxon>Basidiomycota</taxon>
        <taxon>Agaricomycotina</taxon>
        <taxon>Agaricomycetes</taxon>
        <taxon>Agaricomycetidae</taxon>
        <taxon>Atheliales</taxon>
        <taxon>Atheliaceae</taxon>
        <taxon>Athelia</taxon>
    </lineage>
</organism>
<feature type="compositionally biased region" description="Polar residues" evidence="1">
    <location>
        <begin position="253"/>
        <end position="264"/>
    </location>
</feature>
<feature type="compositionally biased region" description="Low complexity" evidence="1">
    <location>
        <begin position="12"/>
        <end position="23"/>
    </location>
</feature>
<evidence type="ECO:0000313" key="2">
    <source>
        <dbReference type="EMBL" id="KZP24236.1"/>
    </source>
</evidence>
<dbReference type="AlphaFoldDB" id="A0A166MRE6"/>
<feature type="region of interest" description="Disordered" evidence="1">
    <location>
        <begin position="149"/>
        <end position="264"/>
    </location>
</feature>
<accession>A0A166MRE6</accession>